<dbReference type="InterPro" id="IPR036291">
    <property type="entry name" value="NAD(P)-bd_dom_sf"/>
</dbReference>
<dbReference type="InterPro" id="IPR001509">
    <property type="entry name" value="Epimerase_deHydtase"/>
</dbReference>
<dbReference type="EMBL" id="JACHLP010000006">
    <property type="protein sequence ID" value="MBB4844716.1"/>
    <property type="molecule type" value="Genomic_DNA"/>
</dbReference>
<proteinExistence type="predicted"/>
<keyword evidence="3" id="KW-1185">Reference proteome</keyword>
<dbReference type="AlphaFoldDB" id="A0A840L9E5"/>
<reference evidence="2 3" key="1">
    <citation type="submission" date="2020-08" db="EMBL/GenBank/DDBJ databases">
        <title>Functional genomics of gut bacteria from endangered species of beetles.</title>
        <authorList>
            <person name="Carlos-Shanley C."/>
        </authorList>
    </citation>
    <scope>NUCLEOTIDE SEQUENCE [LARGE SCALE GENOMIC DNA]</scope>
    <source>
        <strain evidence="2 3">S00239</strain>
    </source>
</reference>
<dbReference type="RefSeq" id="WP_184301522.1">
    <property type="nucleotide sequence ID" value="NZ_JACHLP010000006.1"/>
</dbReference>
<protein>
    <submittedName>
        <fullName evidence="2">Nucleoside-diphosphate-sugar epimerase</fullName>
    </submittedName>
</protein>
<dbReference type="Gene3D" id="3.40.50.720">
    <property type="entry name" value="NAD(P)-binding Rossmann-like Domain"/>
    <property type="match status" value="1"/>
</dbReference>
<dbReference type="Pfam" id="PF01370">
    <property type="entry name" value="Epimerase"/>
    <property type="match status" value="1"/>
</dbReference>
<accession>A0A840L9E5</accession>
<dbReference type="SUPFAM" id="SSF51735">
    <property type="entry name" value="NAD(P)-binding Rossmann-fold domains"/>
    <property type="match status" value="1"/>
</dbReference>
<dbReference type="Proteomes" id="UP000562027">
    <property type="component" value="Unassembled WGS sequence"/>
</dbReference>
<gene>
    <name evidence="2" type="ORF">HNP55_003260</name>
</gene>
<organism evidence="2 3">
    <name type="scientific">Roseateles oligotrophus</name>
    <dbReference type="NCBI Taxonomy" id="1769250"/>
    <lineage>
        <taxon>Bacteria</taxon>
        <taxon>Pseudomonadati</taxon>
        <taxon>Pseudomonadota</taxon>
        <taxon>Betaproteobacteria</taxon>
        <taxon>Burkholderiales</taxon>
        <taxon>Sphaerotilaceae</taxon>
        <taxon>Roseateles</taxon>
    </lineage>
</organism>
<evidence type="ECO:0000259" key="1">
    <source>
        <dbReference type="Pfam" id="PF01370"/>
    </source>
</evidence>
<comment type="caution">
    <text evidence="2">The sequence shown here is derived from an EMBL/GenBank/DDBJ whole genome shotgun (WGS) entry which is preliminary data.</text>
</comment>
<evidence type="ECO:0000313" key="3">
    <source>
        <dbReference type="Proteomes" id="UP000562027"/>
    </source>
</evidence>
<feature type="domain" description="NAD-dependent epimerase/dehydratase" evidence="1">
    <location>
        <begin position="5"/>
        <end position="221"/>
    </location>
</feature>
<name>A0A840L9E5_9BURK</name>
<sequence>MQKTVLILGAAGRLGQALGPAFAQAGWQVLAQARKPLPAPLLGQPLIQALRCDALDSGALLQQARQAAAEIPVVINALNPPYHRWEAMLPPLAASAQATAQALGALLMLPGNVYNFGRDLPERLDLSTAERPDTSKARLRIALEARMAAAAAQGLDSVVLRAGDFFGGTGSGSWLDLAIASKLDRGVFVYPGPLNLVHAWAYLPDLAQVFVRVAERRAQLRGHHRYHFAGHAIEGQVLLSTLERLHGRKLKPRRLPWGLMKLGGLLVPSWRAVTEMRYLWERPHRLVDTELLALIGAPSHTALAQALRDSIPALLTPAKAPKLNTKLSP</sequence>
<evidence type="ECO:0000313" key="2">
    <source>
        <dbReference type="EMBL" id="MBB4844716.1"/>
    </source>
</evidence>